<comment type="caution">
    <text evidence="1">The sequence shown here is derived from an EMBL/GenBank/DDBJ whole genome shotgun (WGS) entry which is preliminary data.</text>
</comment>
<reference evidence="1" key="1">
    <citation type="submission" date="2020-10" db="EMBL/GenBank/DDBJ databases">
        <authorList>
            <person name="Gilroy R."/>
        </authorList>
    </citation>
    <scope>NUCLEOTIDE SEQUENCE</scope>
    <source>
        <strain evidence="1">2889</strain>
    </source>
</reference>
<dbReference type="Proteomes" id="UP000823612">
    <property type="component" value="Unassembled WGS sequence"/>
</dbReference>
<evidence type="ECO:0000313" key="2">
    <source>
        <dbReference type="Proteomes" id="UP000823612"/>
    </source>
</evidence>
<proteinExistence type="predicted"/>
<protein>
    <submittedName>
        <fullName evidence="1">Uncharacterized protein</fullName>
    </submittedName>
</protein>
<sequence length="106" mass="11859">MVVLGLILLFLGRCQLKQPNGQAAMVSLRLVFSAPSKNGFQQAIRFELKSKSTNFPRYGNPKETHANQRLAKPNAPKHEFAKTHFLPTFARFAALAFKLSKSKSID</sequence>
<dbReference type="AlphaFoldDB" id="A0A9D9H104"/>
<name>A0A9D9H104_9BACT</name>
<accession>A0A9D9H104</accession>
<evidence type="ECO:0000313" key="1">
    <source>
        <dbReference type="EMBL" id="MBO8432411.1"/>
    </source>
</evidence>
<gene>
    <name evidence="1" type="ORF">IAB08_03840</name>
</gene>
<organism evidence="1 2">
    <name type="scientific">Candidatus Pullibacteroides excrementavium</name>
    <dbReference type="NCBI Taxonomy" id="2840905"/>
    <lineage>
        <taxon>Bacteria</taxon>
        <taxon>Pseudomonadati</taxon>
        <taxon>Bacteroidota</taxon>
        <taxon>Bacteroidia</taxon>
        <taxon>Bacteroidales</taxon>
        <taxon>Candidatus Pullibacteroides</taxon>
    </lineage>
</organism>
<dbReference type="EMBL" id="JADIMZ010000057">
    <property type="protein sequence ID" value="MBO8432411.1"/>
    <property type="molecule type" value="Genomic_DNA"/>
</dbReference>
<reference evidence="1" key="2">
    <citation type="journal article" date="2021" name="PeerJ">
        <title>Extensive microbial diversity within the chicken gut microbiome revealed by metagenomics and culture.</title>
        <authorList>
            <person name="Gilroy R."/>
            <person name="Ravi A."/>
            <person name="Getino M."/>
            <person name="Pursley I."/>
            <person name="Horton D.L."/>
            <person name="Alikhan N.F."/>
            <person name="Baker D."/>
            <person name="Gharbi K."/>
            <person name="Hall N."/>
            <person name="Watson M."/>
            <person name="Adriaenssens E.M."/>
            <person name="Foster-Nyarko E."/>
            <person name="Jarju S."/>
            <person name="Secka A."/>
            <person name="Antonio M."/>
            <person name="Oren A."/>
            <person name="Chaudhuri R.R."/>
            <person name="La Ragione R."/>
            <person name="Hildebrand F."/>
            <person name="Pallen M.J."/>
        </authorList>
    </citation>
    <scope>NUCLEOTIDE SEQUENCE</scope>
    <source>
        <strain evidence="1">2889</strain>
    </source>
</reference>